<name>A0A5C2HB43_9BACT</name>
<organism evidence="2 3">
    <name type="scientific">Malaciobacter pacificus</name>
    <dbReference type="NCBI Taxonomy" id="1080223"/>
    <lineage>
        <taxon>Bacteria</taxon>
        <taxon>Pseudomonadati</taxon>
        <taxon>Campylobacterota</taxon>
        <taxon>Epsilonproteobacteria</taxon>
        <taxon>Campylobacterales</taxon>
        <taxon>Arcobacteraceae</taxon>
        <taxon>Malaciobacter</taxon>
    </lineage>
</organism>
<dbReference type="PANTHER" id="PTHR42951">
    <property type="entry name" value="METALLO-BETA-LACTAMASE DOMAIN-CONTAINING"/>
    <property type="match status" value="1"/>
</dbReference>
<dbReference type="SUPFAM" id="SSF56281">
    <property type="entry name" value="Metallo-hydrolase/oxidoreductase"/>
    <property type="match status" value="1"/>
</dbReference>
<dbReference type="PANTHER" id="PTHR42951:SF4">
    <property type="entry name" value="ACYL-COENZYME A THIOESTERASE MBLAC2"/>
    <property type="match status" value="1"/>
</dbReference>
<dbReference type="CDD" id="cd16282">
    <property type="entry name" value="metallo-hydrolase-like_MBL-fold"/>
    <property type="match status" value="1"/>
</dbReference>
<reference evidence="2 3" key="3">
    <citation type="submission" date="2019-09" db="EMBL/GenBank/DDBJ databases">
        <title>Taxonomic note: a critical rebuttal of the proposed division of the genus Arcobacter into six genera, emended descriptions of Arcobacter anaerophilus and the genus Arcobacter, and an assessment of genus-level boundaries for Epsilonproteobacteria using in silico genomic comparator tools.</title>
        <authorList>
            <person name="On S.L.W."/>
            <person name="Miller W.G."/>
            <person name="Biggs P."/>
            <person name="Cornelius A."/>
            <person name="Vandamme P."/>
        </authorList>
    </citation>
    <scope>NUCLEOTIDE SEQUENCE [LARGE SCALE GENOMIC DNA]</scope>
    <source>
        <strain evidence="2 3">LMG 26638</strain>
    </source>
</reference>
<dbReference type="OrthoDB" id="5290005at2"/>
<dbReference type="GO" id="GO:0017001">
    <property type="term" value="P:antibiotic catabolic process"/>
    <property type="evidence" value="ECO:0007669"/>
    <property type="project" value="UniProtKB-ARBA"/>
</dbReference>
<gene>
    <name evidence="2" type="ORF">APAC_0371</name>
</gene>
<dbReference type="KEGG" id="apai:APAC_0371"/>
<reference evidence="3" key="1">
    <citation type="submission" date="2019-09" db="EMBL/GenBank/DDBJ databases">
        <title>Complete genome sequencing of four Arcobacter species reveals a diverse suite of mobile elements.</title>
        <authorList>
            <person name="On S.L.W."/>
            <person name="Miller W.G."/>
            <person name="Biggs P."/>
            <person name="Cornelius A."/>
            <person name="Vandamme P."/>
        </authorList>
    </citation>
    <scope>NUCLEOTIDE SEQUENCE [LARGE SCALE GENOMIC DNA]</scope>
    <source>
        <strain evidence="3">LMG 26638</strain>
    </source>
</reference>
<dbReference type="EMBL" id="CP035928">
    <property type="protein sequence ID" value="QEP33532.1"/>
    <property type="molecule type" value="Genomic_DNA"/>
</dbReference>
<dbReference type="Gene3D" id="3.60.15.10">
    <property type="entry name" value="Ribonuclease Z/Hydroxyacylglutathione hydrolase-like"/>
    <property type="match status" value="1"/>
</dbReference>
<reference evidence="2 3" key="2">
    <citation type="submission" date="2019-09" db="EMBL/GenBank/DDBJ databases">
        <title>Complete genome sequencing of four Arcobacter species reveals a diverse suite of mobile elements.</title>
        <authorList>
            <person name="Miller W.G."/>
            <person name="Yee E."/>
            <person name="Bono J.L."/>
        </authorList>
    </citation>
    <scope>NUCLEOTIDE SEQUENCE [LARGE SCALE GENOMIC DNA]</scope>
    <source>
        <strain evidence="2 3">LMG 26638</strain>
    </source>
</reference>
<keyword evidence="3" id="KW-1185">Reference proteome</keyword>
<dbReference type="NCBIfam" id="TIGR04558">
    <property type="entry name" value="SoxH_rel_PQQ_1"/>
    <property type="match status" value="1"/>
</dbReference>
<dbReference type="Pfam" id="PF00753">
    <property type="entry name" value="Lactamase_B"/>
    <property type="match status" value="1"/>
</dbReference>
<dbReference type="SMART" id="SM00849">
    <property type="entry name" value="Lactamase_B"/>
    <property type="match status" value="1"/>
</dbReference>
<keyword evidence="2" id="KW-0378">Hydrolase</keyword>
<dbReference type="RefSeq" id="WP_130232498.1">
    <property type="nucleotide sequence ID" value="NZ_BMEF01000010.1"/>
</dbReference>
<dbReference type="InterPro" id="IPR050855">
    <property type="entry name" value="NDM-1-like"/>
</dbReference>
<evidence type="ECO:0000313" key="3">
    <source>
        <dbReference type="Proteomes" id="UP000322726"/>
    </source>
</evidence>
<accession>A0A5C2HB43</accession>
<dbReference type="GO" id="GO:0016787">
    <property type="term" value="F:hydrolase activity"/>
    <property type="evidence" value="ECO:0007669"/>
    <property type="project" value="UniProtKB-KW"/>
</dbReference>
<dbReference type="InterPro" id="IPR001279">
    <property type="entry name" value="Metallo-B-lactamas"/>
</dbReference>
<sequence length="299" mass="34401">MKKLISLTTLTVCGFAFEFDLKPIKVSENSYYFEGKKEYFSPSNGGDISNSAFIITKDSVILIDTGSTVEYAKQLKEKIKTITNKPIKYVINTHHHPDHFLGNYVFKNVNIYGTTYTLNEIKSHGELYVSNMANLIEDTAYTTKSLSPNKVLKEGTLKLNNYELEVYLYDGHTKSDVVIFDKNTKTLYTSDLIFNQRALATPHADLQKWIKTLEKLKKFDFKTLVPGHGAVAYSKNVIDENINYLTFLDNRLKNSVEEGLDTFEILSLDVPNEFKNYSLFTQEYERSIINLYPSYEKKF</sequence>
<evidence type="ECO:0000313" key="2">
    <source>
        <dbReference type="EMBL" id="QEP33532.1"/>
    </source>
</evidence>
<proteinExistence type="inferred from homology"/>
<comment type="similarity">
    <text evidence="1">Belongs to the metallo-beta-lactamase superfamily. Class-B beta-lactamase family.</text>
</comment>
<dbReference type="InterPro" id="IPR036866">
    <property type="entry name" value="RibonucZ/Hydroxyglut_hydro"/>
</dbReference>
<dbReference type="AlphaFoldDB" id="A0A5C2HB43"/>
<dbReference type="Proteomes" id="UP000322726">
    <property type="component" value="Chromosome"/>
</dbReference>
<evidence type="ECO:0000256" key="1">
    <source>
        <dbReference type="ARBA" id="ARBA00005250"/>
    </source>
</evidence>
<protein>
    <submittedName>
        <fullName evidence="2">Quinoprotein relay system zinc metallohydrolase 1</fullName>
    </submittedName>
</protein>
<dbReference type="InterPro" id="IPR030811">
    <property type="entry name" value="SoxH-rel_PQQ_1"/>
</dbReference>